<evidence type="ECO:0000256" key="7">
    <source>
        <dbReference type="ARBA" id="ARBA00038266"/>
    </source>
</evidence>
<dbReference type="PANTHER" id="PTHR10644">
    <property type="entry name" value="DNA REPAIR/RNA PROCESSING CPSF FAMILY"/>
    <property type="match status" value="1"/>
</dbReference>
<evidence type="ECO:0000313" key="15">
    <source>
        <dbReference type="EMBL" id="TIC66375.1"/>
    </source>
</evidence>
<name>A0A4T0PS36_9BASI</name>
<keyword evidence="4" id="KW-0747">Spliceosome</keyword>
<evidence type="ECO:0000256" key="10">
    <source>
        <dbReference type="ARBA" id="ARBA00068521"/>
    </source>
</evidence>
<sequence>MSLHLYNLTLEDPQNINESIVGQFSGTKSQEIAVNKSNILEIYRLNLETIKLELIASSRLFSIIRSIKAFKLTGSKKDFIVVSSDSGKLTVLELVGDKLVVLHSETYGKTGVRRIIPGQFLTCDPKGRSLMIASLDKSKLVYILNRDNQANLTISSPLEANRNNSITHHITAVDTGYENPQFAALETDYEEIDQDPTGEALINSNKLITFYELDLGLNHVVKKWSEPTDPKANMLIQVPGGQSASTDTFDGPSGVLICTVDYLIWYRPEAESHRVPIPKRSHPLENNTSDGTIIISAVLHKMKGAFFFLLQSEQGDLFKLTMELNGEDVISLRIKYFDTIPPSNSINILKSGYLFASSEFSNHNLYQFQKLGDDDNELEYSSSSYENNGMPSLENPLPIESAYFTPRGLDNLVPVDEIQSLAPILDAKVQSIYAGDTPQIYTASGVGSRSSLRVMRHGLDVIEAVSSELPAPPNGIWTLKQNAQDVYDSLIVLSFVNGTLVLGIGESIEEVSDTGLATSVSTLSVDQLGEDSMIQVFPQGIRHILNDKRVNEWKSPSDTYITASTTNSRQVCVALSNGELVYFEMDNEGQLNEFQERKSMESTVTTMSIGEVPQGRQRCPYLALGCDDQTIRIVSLDPENTLEVVSVQAVTAQPSSICVAEILDKSLDKYNPTLFVNIGLANGVLLRTVLDTVNGSLADTRTRFLGAKPVVLRRVTVDKQQAVMALSTRTFLNYAHGDQMYFTPLLYEPLDQVSSFNAELCPDGLIGISDTVLRIFTLPNVGQRMKQDSVALSYTPRKILLHPTAPLFLTIESDHRTISRERQAELLTSKGYNPEEHNLDAVQFGNVRMEAGNWASCVRMIDPVTLTTVNKVELDNNEAAFSAAFVQWAGHEDETHLVVGTAKDRMMMPQSHREAYLRVYKVTQDSQLELLHKTDIDDVPYAIHAFKGRLLAGVGKALRLYDLGKKRLLRKCENKSFAAGIVNLNVVGSRIYVGDMQESVSFAVYKAPENRLLVFADDIMSRWTTTATPVDYDTVAGGDKFGNIFITRVDKSTSEWVDEDESGGGLLHARGLYHGAPNRSKLLAHFYVGDIVTSITKSQLSAGGRDVLVYTCLHGTVGMIIPFASKDDIEFMSTLELHMRQESPSLVGRDHLGFRSYYIPCKAFVDGDLCELYASLPVTKQQAIANELDRTSGEVLKKIESLRSAAGF</sequence>
<comment type="caution">
    <text evidence="15">The sequence shown here is derived from an EMBL/GenBank/DDBJ whole genome shotgun (WGS) entry which is preliminary data.</text>
</comment>
<dbReference type="Proteomes" id="UP000305647">
    <property type="component" value="Unassembled WGS sequence"/>
</dbReference>
<dbReference type="GO" id="GO:0006397">
    <property type="term" value="P:mRNA processing"/>
    <property type="evidence" value="ECO:0007669"/>
    <property type="project" value="UniProtKB-KW"/>
</dbReference>
<evidence type="ECO:0000259" key="13">
    <source>
        <dbReference type="Pfam" id="PF23726"/>
    </source>
</evidence>
<feature type="domain" description="RSE1/DDB1/CPSF1 first beta-propeller" evidence="12">
    <location>
        <begin position="16"/>
        <end position="384"/>
    </location>
</feature>
<dbReference type="FunFam" id="2.130.10.10:FF:000628">
    <property type="entry name" value="Pre-mRNA-splicing factor RSE1"/>
    <property type="match status" value="1"/>
</dbReference>
<keyword evidence="3" id="KW-0507">mRNA processing</keyword>
<evidence type="ECO:0000256" key="8">
    <source>
        <dbReference type="ARBA" id="ARBA00040134"/>
    </source>
</evidence>
<dbReference type="AlphaFoldDB" id="A0A4T0PS36"/>
<dbReference type="GO" id="GO:0003676">
    <property type="term" value="F:nucleic acid binding"/>
    <property type="evidence" value="ECO:0007669"/>
    <property type="project" value="InterPro"/>
</dbReference>
<dbReference type="FunFam" id="2.130.10.10:FF:001143">
    <property type="entry name" value="Pre-mRNA-splicing factor rse-1, putative"/>
    <property type="match status" value="1"/>
</dbReference>
<dbReference type="GO" id="GO:0005681">
    <property type="term" value="C:spliceosomal complex"/>
    <property type="evidence" value="ECO:0007669"/>
    <property type="project" value="UniProtKB-KW"/>
</dbReference>
<keyword evidence="6" id="KW-0539">Nucleus</keyword>
<organism evidence="15 17">
    <name type="scientific">Wallemia mellicola</name>
    <dbReference type="NCBI Taxonomy" id="1708541"/>
    <lineage>
        <taxon>Eukaryota</taxon>
        <taxon>Fungi</taxon>
        <taxon>Dikarya</taxon>
        <taxon>Basidiomycota</taxon>
        <taxon>Wallemiomycotina</taxon>
        <taxon>Wallemiomycetes</taxon>
        <taxon>Wallemiales</taxon>
        <taxon>Wallemiaceae</taxon>
        <taxon>Wallemia</taxon>
    </lineage>
</organism>
<dbReference type="FunFam" id="2.130.10.10:FF:000031">
    <property type="entry name" value="Splicing factor 3b subunit 3"/>
    <property type="match status" value="1"/>
</dbReference>
<evidence type="ECO:0000259" key="12">
    <source>
        <dbReference type="Pfam" id="PF10433"/>
    </source>
</evidence>
<evidence type="ECO:0000256" key="5">
    <source>
        <dbReference type="ARBA" id="ARBA00023187"/>
    </source>
</evidence>
<comment type="subunit">
    <text evidence="2">Associated with the spliceosome.</text>
</comment>
<dbReference type="Proteomes" id="UP000310708">
    <property type="component" value="Unassembled WGS sequence"/>
</dbReference>
<evidence type="ECO:0000256" key="2">
    <source>
        <dbReference type="ARBA" id="ARBA00011524"/>
    </source>
</evidence>
<feature type="domain" description="RSE1/DDB1/CPSF1 C-terminal" evidence="11">
    <location>
        <begin position="855"/>
        <end position="1174"/>
    </location>
</feature>
<comment type="similarity">
    <text evidence="7">Belongs to the RSE1 family.</text>
</comment>
<protein>
    <recommendedName>
        <fullName evidence="8">Pre-mRNA-splicing factor RSE1</fullName>
    </recommendedName>
    <alternativeName>
        <fullName evidence="10">Pre-mRNA-splicing factor rse1</fullName>
    </alternativeName>
</protein>
<evidence type="ECO:0000313" key="17">
    <source>
        <dbReference type="Proteomes" id="UP000310708"/>
    </source>
</evidence>
<dbReference type="Pfam" id="PF23726">
    <property type="entry name" value="Beta-prop_RSE1_2nd"/>
    <property type="match status" value="1"/>
</dbReference>
<reference evidence="16 17" key="1">
    <citation type="submission" date="2019-03" db="EMBL/GenBank/DDBJ databases">
        <title>Sequencing 25 genomes of Wallemia mellicola.</title>
        <authorList>
            <person name="Gostincar C."/>
        </authorList>
    </citation>
    <scope>NUCLEOTIDE SEQUENCE [LARGE SCALE GENOMIC DNA]</scope>
    <source>
        <strain evidence="15 17">EXF-757</strain>
        <strain evidence="14 16">EXF-8738</strain>
    </source>
</reference>
<dbReference type="InterPro" id="IPR036322">
    <property type="entry name" value="WD40_repeat_dom_sf"/>
</dbReference>
<dbReference type="EMBL" id="SPRO01000012">
    <property type="protein sequence ID" value="TIC31441.1"/>
    <property type="molecule type" value="Genomic_DNA"/>
</dbReference>
<evidence type="ECO:0000313" key="16">
    <source>
        <dbReference type="Proteomes" id="UP000305647"/>
    </source>
</evidence>
<evidence type="ECO:0000313" key="14">
    <source>
        <dbReference type="EMBL" id="TIC31441.1"/>
    </source>
</evidence>
<evidence type="ECO:0000256" key="3">
    <source>
        <dbReference type="ARBA" id="ARBA00022664"/>
    </source>
</evidence>
<evidence type="ECO:0000256" key="1">
    <source>
        <dbReference type="ARBA" id="ARBA00004123"/>
    </source>
</evidence>
<feature type="domain" description="RSE1/DDB1/CPSF1 second beta-propeller" evidence="13">
    <location>
        <begin position="463"/>
        <end position="778"/>
    </location>
</feature>
<dbReference type="EMBL" id="SPRX01000017">
    <property type="protein sequence ID" value="TIC66375.1"/>
    <property type="molecule type" value="Genomic_DNA"/>
</dbReference>
<evidence type="ECO:0000256" key="6">
    <source>
        <dbReference type="ARBA" id="ARBA00023242"/>
    </source>
</evidence>
<dbReference type="Pfam" id="PF10433">
    <property type="entry name" value="Beta-prop_RSE1_1st"/>
    <property type="match status" value="1"/>
</dbReference>
<evidence type="ECO:0000256" key="4">
    <source>
        <dbReference type="ARBA" id="ARBA00022728"/>
    </source>
</evidence>
<dbReference type="Gene3D" id="2.130.10.10">
    <property type="entry name" value="YVTN repeat-like/Quinoprotein amine dehydrogenase"/>
    <property type="match status" value="3"/>
</dbReference>
<dbReference type="InterPro" id="IPR004871">
    <property type="entry name" value="RSE1/DDB1/CPSF1_C"/>
</dbReference>
<comment type="function">
    <text evidence="9">Involved in pre-mRNA splicing and cell cycle control.</text>
</comment>
<dbReference type="SUPFAM" id="SSF50978">
    <property type="entry name" value="WD40 repeat-like"/>
    <property type="match status" value="2"/>
</dbReference>
<dbReference type="InterPro" id="IPR050358">
    <property type="entry name" value="RSE1/DDB1/CFT1"/>
</dbReference>
<evidence type="ECO:0000256" key="9">
    <source>
        <dbReference type="ARBA" id="ARBA00055157"/>
    </source>
</evidence>
<dbReference type="InterPro" id="IPR015943">
    <property type="entry name" value="WD40/YVTN_repeat-like_dom_sf"/>
</dbReference>
<dbReference type="Pfam" id="PF03178">
    <property type="entry name" value="CPSF_A"/>
    <property type="match status" value="1"/>
</dbReference>
<dbReference type="InterPro" id="IPR058543">
    <property type="entry name" value="Beta-prop_RSE1/DDB1/CPSF1_2nd"/>
</dbReference>
<keyword evidence="5" id="KW-0508">mRNA splicing</keyword>
<comment type="subcellular location">
    <subcellularLocation>
        <location evidence="1">Nucleus</location>
    </subcellularLocation>
</comment>
<dbReference type="GO" id="GO:0008380">
    <property type="term" value="P:RNA splicing"/>
    <property type="evidence" value="ECO:0007669"/>
    <property type="project" value="UniProtKB-KW"/>
</dbReference>
<proteinExistence type="inferred from homology"/>
<dbReference type="InterPro" id="IPR018846">
    <property type="entry name" value="Beta-prop_RSE1/DDB1/CPSF1_1st"/>
</dbReference>
<evidence type="ECO:0000259" key="11">
    <source>
        <dbReference type="Pfam" id="PF03178"/>
    </source>
</evidence>
<gene>
    <name evidence="15" type="ORF">E3Q01_01770</name>
    <name evidence="14" type="ORF">E3Q10_01649</name>
</gene>
<accession>A0A4T0PS36</accession>